<organism evidence="2 3">
    <name type="scientific">Mycena venus</name>
    <dbReference type="NCBI Taxonomy" id="2733690"/>
    <lineage>
        <taxon>Eukaryota</taxon>
        <taxon>Fungi</taxon>
        <taxon>Dikarya</taxon>
        <taxon>Basidiomycota</taxon>
        <taxon>Agaricomycotina</taxon>
        <taxon>Agaricomycetes</taxon>
        <taxon>Agaricomycetidae</taxon>
        <taxon>Agaricales</taxon>
        <taxon>Marasmiineae</taxon>
        <taxon>Mycenaceae</taxon>
        <taxon>Mycena</taxon>
    </lineage>
</organism>
<dbReference type="EMBL" id="JACAZI010000018">
    <property type="protein sequence ID" value="KAF7341300.1"/>
    <property type="molecule type" value="Genomic_DNA"/>
</dbReference>
<sequence>MVQLAGILDLPTEILVAIFDNPRVSDSTLRSLANVCRRLHFIALPVYFSRNGLTPSSDLLDLSLRSDGHDLLGVLQTALFTPETQNITCHFPHPDCTSIYPLLSHLKRLEKYISRLPSVKVVKLQLDVAGSVCLSIGDDRALKAWTEQLERLLNCIVKKQCKSLTMEYGGQFTRSYEFNPLSGITRLFAALPKLLSRDSGETEHFRRDPRQGHRRFEVTLPSSVHRSSRITSLEIYSPILLLPPGLRWTLTALRTCPITSLTMERREAYFIPWSIIFPLIGSAGKCLTSLTLMDPSAFGRGATSWDTDYFSDAEVIDFFSRLPLLRHIVVSCRLKPNVSASNGPLIYLKDLETIRAPPSLIQHLLRNLSPHSNIRTICILWPEDTAAHDIGALATAFSPILQRPQRPRISFWVNAATPQSTVQLEPAGDIPTFLHTIETLEITAKSYPFQQYTSTADWVAPFTGVRCVEIKLYNSQSPGYRVDIGRILKAIKPTQFLKTISINGEAYPFVEG</sequence>
<evidence type="ECO:0000259" key="1">
    <source>
        <dbReference type="Pfam" id="PF12937"/>
    </source>
</evidence>
<accession>A0A8H6XJ58</accession>
<comment type="caution">
    <text evidence="2">The sequence shown here is derived from an EMBL/GenBank/DDBJ whole genome shotgun (WGS) entry which is preliminary data.</text>
</comment>
<gene>
    <name evidence="2" type="ORF">MVEN_01866200</name>
</gene>
<dbReference type="OrthoDB" id="3037258at2759"/>
<name>A0A8H6XJ58_9AGAR</name>
<keyword evidence="3" id="KW-1185">Reference proteome</keyword>
<reference evidence="2" key="1">
    <citation type="submission" date="2020-05" db="EMBL/GenBank/DDBJ databases">
        <title>Mycena genomes resolve the evolution of fungal bioluminescence.</title>
        <authorList>
            <person name="Tsai I.J."/>
        </authorList>
    </citation>
    <scope>NUCLEOTIDE SEQUENCE</scope>
    <source>
        <strain evidence="2">CCC161011</strain>
    </source>
</reference>
<dbReference type="Proteomes" id="UP000620124">
    <property type="component" value="Unassembled WGS sequence"/>
</dbReference>
<proteinExistence type="predicted"/>
<dbReference type="CDD" id="cd09917">
    <property type="entry name" value="F-box_SF"/>
    <property type="match status" value="1"/>
</dbReference>
<dbReference type="InterPro" id="IPR001810">
    <property type="entry name" value="F-box_dom"/>
</dbReference>
<protein>
    <recommendedName>
        <fullName evidence="1">F-box domain-containing protein</fullName>
    </recommendedName>
</protein>
<dbReference type="AlphaFoldDB" id="A0A8H6XJ58"/>
<dbReference type="Pfam" id="PF12937">
    <property type="entry name" value="F-box-like"/>
    <property type="match status" value="1"/>
</dbReference>
<evidence type="ECO:0000313" key="2">
    <source>
        <dbReference type="EMBL" id="KAF7341300.1"/>
    </source>
</evidence>
<evidence type="ECO:0000313" key="3">
    <source>
        <dbReference type="Proteomes" id="UP000620124"/>
    </source>
</evidence>
<feature type="domain" description="F-box" evidence="1">
    <location>
        <begin position="7"/>
        <end position="43"/>
    </location>
</feature>